<organism evidence="3 4">
    <name type="scientific">Lysobacter hankyongensis</name>
    <dbReference type="NCBI Taxonomy" id="1176535"/>
    <lineage>
        <taxon>Bacteria</taxon>
        <taxon>Pseudomonadati</taxon>
        <taxon>Pseudomonadota</taxon>
        <taxon>Gammaproteobacteria</taxon>
        <taxon>Lysobacterales</taxon>
        <taxon>Lysobacteraceae</taxon>
        <taxon>Lysobacter</taxon>
    </lineage>
</organism>
<gene>
    <name evidence="3" type="ORF">GCM10023307_17950</name>
</gene>
<dbReference type="Pfam" id="PF20410">
    <property type="entry name" value="X-Tfes_XVIPCD"/>
    <property type="match status" value="1"/>
</dbReference>
<accession>A0ABP9BAV6</accession>
<evidence type="ECO:0000256" key="1">
    <source>
        <dbReference type="SAM" id="MobiDB-lite"/>
    </source>
</evidence>
<feature type="region of interest" description="Disordered" evidence="1">
    <location>
        <begin position="712"/>
        <end position="765"/>
    </location>
</feature>
<feature type="compositionally biased region" description="Basic and acidic residues" evidence="1">
    <location>
        <begin position="580"/>
        <end position="591"/>
    </location>
</feature>
<dbReference type="Proteomes" id="UP001499959">
    <property type="component" value="Unassembled WGS sequence"/>
</dbReference>
<proteinExistence type="predicted"/>
<dbReference type="EMBL" id="BAABJE010000007">
    <property type="protein sequence ID" value="GAA4792870.1"/>
    <property type="molecule type" value="Genomic_DNA"/>
</dbReference>
<feature type="compositionally biased region" description="Polar residues" evidence="1">
    <location>
        <begin position="743"/>
        <end position="756"/>
    </location>
</feature>
<evidence type="ECO:0000313" key="3">
    <source>
        <dbReference type="EMBL" id="GAA4792870.1"/>
    </source>
</evidence>
<protein>
    <recommendedName>
        <fullName evidence="2">X-Tfes XVIPCD domain-containing protein</fullName>
    </recommendedName>
</protein>
<evidence type="ECO:0000259" key="2">
    <source>
        <dbReference type="Pfam" id="PF20410"/>
    </source>
</evidence>
<reference evidence="4" key="1">
    <citation type="journal article" date="2019" name="Int. J. Syst. Evol. Microbiol.">
        <title>The Global Catalogue of Microorganisms (GCM) 10K type strain sequencing project: providing services to taxonomists for standard genome sequencing and annotation.</title>
        <authorList>
            <consortium name="The Broad Institute Genomics Platform"/>
            <consortium name="The Broad Institute Genome Sequencing Center for Infectious Disease"/>
            <person name="Wu L."/>
            <person name="Ma J."/>
        </authorList>
    </citation>
    <scope>NUCLEOTIDE SEQUENCE [LARGE SCALE GENOMIC DNA]</scope>
    <source>
        <strain evidence="4">JCM 18204</strain>
    </source>
</reference>
<comment type="caution">
    <text evidence="3">The sequence shown here is derived from an EMBL/GenBank/DDBJ whole genome shotgun (WGS) entry which is preliminary data.</text>
</comment>
<evidence type="ECO:0000313" key="4">
    <source>
        <dbReference type="Proteomes" id="UP001499959"/>
    </source>
</evidence>
<feature type="region of interest" description="Disordered" evidence="1">
    <location>
        <begin position="1"/>
        <end position="22"/>
    </location>
</feature>
<dbReference type="InterPro" id="IPR046519">
    <property type="entry name" value="X-Tfes_XVIPCD"/>
</dbReference>
<sequence length="765" mass="81342">MADPDDRTTTPSPGGSVDVTRMTPRELRGVMQWLGYEPPAQMSPADLAAAAALAQALPREAVAAALNPGTQVNFTTPLGGLGVPGVLPVSGGQNFEAGGEVALSRVRVGPGGERTQVLEMSVELLSQIGAAYGRTDLNRLYRYADRFDVLPDGVRDRVDGWPRAAQWAVRGPDFRGSVSAEQFSGGRLSYEAVVPPELGARIAAGDLRAAPNPLDPLSMPAGASVVMRGESLEGTAFAASYRMVRGNESLTELRGQGFGVRRLEGNMVEVTTGAIAAVEREAYLGLGLASVNVGIGNERRLSDERLSVARMDLGTPEGQDAYRQFMQTGFVPDRAGPGVPQAGERRQVEAQSQTTAQANLGPISWAATLSDWRYENASTRWQDGSGEQRVSGQRPNGDAYEVTAQTRPDGSVDEASRSWRVALTGMHPAAASYMRTAFSGADYAADLPAGTTADMRFTDRDLMRMRDLARDELGSINPQALAYIDARRDQPFGMRTADPGSVLQRMAAAQTPEEVFRAGFVAPIQSSGALSETLLTLSMRAQANGHDPRLPGDLTLRDRAMTPLFEHTRAAADPAPTDPARTDPARSEAVRTEAAPVERSVATPAVPDATPLSSPVTLPRASADPRQPDDPDHALYRQASGAVQRLDASLGRPPDGASESLAASLTLLARQNDMRIDHVLLSTGNGTVGQGENVIIVQGALDDPAHRVAAMPTQAAVQTPAEDSFAQLGRQRQDTPAPPEQAPRTQDTPAPHTQETPELAVAQRR</sequence>
<keyword evidence="4" id="KW-1185">Reference proteome</keyword>
<name>A0ABP9BAV6_9GAMM</name>
<feature type="region of interest" description="Disordered" evidence="1">
    <location>
        <begin position="379"/>
        <end position="411"/>
    </location>
</feature>
<feature type="region of interest" description="Disordered" evidence="1">
    <location>
        <begin position="567"/>
        <end position="634"/>
    </location>
</feature>
<feature type="domain" description="X-Tfes XVIPCD" evidence="2">
    <location>
        <begin position="626"/>
        <end position="728"/>
    </location>
</feature>